<gene>
    <name evidence="5" type="ORF">EVAR_12362_1</name>
</gene>
<dbReference type="InterPro" id="IPR000859">
    <property type="entry name" value="CUB_dom"/>
</dbReference>
<dbReference type="Gene3D" id="2.60.120.290">
    <property type="entry name" value="Spermadhesin, CUB domain"/>
    <property type="match status" value="1"/>
</dbReference>
<keyword evidence="1 2" id="KW-1015">Disulfide bond</keyword>
<evidence type="ECO:0000259" key="4">
    <source>
        <dbReference type="PROSITE" id="PS01180"/>
    </source>
</evidence>
<evidence type="ECO:0000313" key="6">
    <source>
        <dbReference type="Proteomes" id="UP000299102"/>
    </source>
</evidence>
<reference evidence="5 6" key="1">
    <citation type="journal article" date="2019" name="Commun. Biol.">
        <title>The bagworm genome reveals a unique fibroin gene that provides high tensile strength.</title>
        <authorList>
            <person name="Kono N."/>
            <person name="Nakamura H."/>
            <person name="Ohtoshi R."/>
            <person name="Tomita M."/>
            <person name="Numata K."/>
            <person name="Arakawa K."/>
        </authorList>
    </citation>
    <scope>NUCLEOTIDE SEQUENCE [LARGE SCALE GENOMIC DNA]</scope>
</reference>
<dbReference type="SUPFAM" id="SSF49854">
    <property type="entry name" value="Spermadhesin, CUB domain"/>
    <property type="match status" value="1"/>
</dbReference>
<dbReference type="EMBL" id="BGZK01000698">
    <property type="protein sequence ID" value="GBP56683.1"/>
    <property type="molecule type" value="Genomic_DNA"/>
</dbReference>
<feature type="region of interest" description="Disordered" evidence="3">
    <location>
        <begin position="1"/>
        <end position="54"/>
    </location>
</feature>
<dbReference type="Pfam" id="PF00431">
    <property type="entry name" value="CUB"/>
    <property type="match status" value="1"/>
</dbReference>
<protein>
    <recommendedName>
        <fullName evidence="4">CUB domain-containing protein</fullName>
    </recommendedName>
</protein>
<comment type="caution">
    <text evidence="2">Lacks conserved residue(s) required for the propagation of feature annotation.</text>
</comment>
<dbReference type="OrthoDB" id="6138650at2759"/>
<evidence type="ECO:0000256" key="1">
    <source>
        <dbReference type="ARBA" id="ARBA00023157"/>
    </source>
</evidence>
<dbReference type="CDD" id="cd00041">
    <property type="entry name" value="CUB"/>
    <property type="match status" value="1"/>
</dbReference>
<dbReference type="PROSITE" id="PS01180">
    <property type="entry name" value="CUB"/>
    <property type="match status" value="1"/>
</dbReference>
<organism evidence="5 6">
    <name type="scientific">Eumeta variegata</name>
    <name type="common">Bagworm moth</name>
    <name type="synonym">Eumeta japonica</name>
    <dbReference type="NCBI Taxonomy" id="151549"/>
    <lineage>
        <taxon>Eukaryota</taxon>
        <taxon>Metazoa</taxon>
        <taxon>Ecdysozoa</taxon>
        <taxon>Arthropoda</taxon>
        <taxon>Hexapoda</taxon>
        <taxon>Insecta</taxon>
        <taxon>Pterygota</taxon>
        <taxon>Neoptera</taxon>
        <taxon>Endopterygota</taxon>
        <taxon>Lepidoptera</taxon>
        <taxon>Glossata</taxon>
        <taxon>Ditrysia</taxon>
        <taxon>Tineoidea</taxon>
        <taxon>Psychidae</taxon>
        <taxon>Oiketicinae</taxon>
        <taxon>Eumeta</taxon>
    </lineage>
</organism>
<dbReference type="InterPro" id="IPR035914">
    <property type="entry name" value="Sperma_CUB_dom_sf"/>
</dbReference>
<feature type="domain" description="CUB" evidence="4">
    <location>
        <begin position="126"/>
        <end position="158"/>
    </location>
</feature>
<keyword evidence="6" id="KW-1185">Reference proteome</keyword>
<proteinExistence type="predicted"/>
<evidence type="ECO:0000256" key="3">
    <source>
        <dbReference type="SAM" id="MobiDB-lite"/>
    </source>
</evidence>
<comment type="caution">
    <text evidence="5">The sequence shown here is derived from an EMBL/GenBank/DDBJ whole genome shotgun (WGS) entry which is preliminary data.</text>
</comment>
<sequence>MLSRWVAKGTSSKSSSSEKDVGVPTLPKGEQKTVGSSKKFAKVQKKEVPPPSKKALQQIRESPMQGRTVNYAAIYPGLGRLLPDRLNLSCGRLTMQWLIVTLVATMTADRVVTQDGSREHEGPQPCGGHHYDGPTGVIQTPNFPDPFPVPIKCRWIIENAKVNGTISVYFTQQYTTSGLTFTEYLYYDDTYKAGERRALTVTDENITRVKWLQVSFLV</sequence>
<feature type="disulfide bond" evidence="2">
    <location>
        <begin position="126"/>
        <end position="153"/>
    </location>
</feature>
<accession>A0A4C1X0J7</accession>
<dbReference type="AlphaFoldDB" id="A0A4C1X0J7"/>
<dbReference type="Proteomes" id="UP000299102">
    <property type="component" value="Unassembled WGS sequence"/>
</dbReference>
<name>A0A4C1X0J7_EUMVA</name>
<evidence type="ECO:0000256" key="2">
    <source>
        <dbReference type="PROSITE-ProRule" id="PRU00059"/>
    </source>
</evidence>
<evidence type="ECO:0000313" key="5">
    <source>
        <dbReference type="EMBL" id="GBP56683.1"/>
    </source>
</evidence>